<keyword evidence="7" id="KW-1185">Reference proteome</keyword>
<evidence type="ECO:0000256" key="1">
    <source>
        <dbReference type="ARBA" id="ARBA00009437"/>
    </source>
</evidence>
<keyword evidence="4" id="KW-0804">Transcription</keyword>
<keyword evidence="2" id="KW-0805">Transcription regulation</keyword>
<dbReference type="InterPro" id="IPR000847">
    <property type="entry name" value="LysR_HTH_N"/>
</dbReference>
<dbReference type="Gene3D" id="3.40.190.290">
    <property type="match status" value="1"/>
</dbReference>
<dbReference type="PANTHER" id="PTHR30419">
    <property type="entry name" value="HTH-TYPE TRANSCRIPTIONAL REGULATOR YBHD"/>
    <property type="match status" value="1"/>
</dbReference>
<evidence type="ECO:0000256" key="4">
    <source>
        <dbReference type="ARBA" id="ARBA00023163"/>
    </source>
</evidence>
<dbReference type="GO" id="GO:0003677">
    <property type="term" value="F:DNA binding"/>
    <property type="evidence" value="ECO:0007669"/>
    <property type="project" value="UniProtKB-KW"/>
</dbReference>
<dbReference type="SUPFAM" id="SSF46785">
    <property type="entry name" value="Winged helix' DNA-binding domain"/>
    <property type="match status" value="1"/>
</dbReference>
<dbReference type="Pfam" id="PF00126">
    <property type="entry name" value="HTH_1"/>
    <property type="match status" value="1"/>
</dbReference>
<evidence type="ECO:0000256" key="3">
    <source>
        <dbReference type="ARBA" id="ARBA00023125"/>
    </source>
</evidence>
<dbReference type="InterPro" id="IPR036388">
    <property type="entry name" value="WH-like_DNA-bd_sf"/>
</dbReference>
<sequence length="277" mass="32287">MKSYTKAAKELFITQPSITVAIRKLEEELGVKLIERDNKNLYLTEAGEIFLIHAKEVLDKMKETTRIMADIQSNNKKILKFAFPPAMGAWLWSEIYPNFTNKYPNIDIEIEDLGTKEIIDAIKEGKIELGFGVLDMVEDKDMETMFVKKGEIKVLINSNHRFKDLEKIPIEFLYDETYIQYKRNKTFIEKRMLEEFKSYQINPSIMYVKEQSSAYDLVSKCHGFAATLDDSISILKNNTNIISKPLKKSIYFQSGLIWNKDKYLSEAARNFIKFIIK</sequence>
<name>A0ABS4KKR1_9FIRM</name>
<dbReference type="PANTHER" id="PTHR30419:SF8">
    <property type="entry name" value="NITROGEN ASSIMILATION TRANSCRIPTIONAL ACTIVATOR-RELATED"/>
    <property type="match status" value="1"/>
</dbReference>
<dbReference type="Gene3D" id="1.10.10.10">
    <property type="entry name" value="Winged helix-like DNA-binding domain superfamily/Winged helix DNA-binding domain"/>
    <property type="match status" value="1"/>
</dbReference>
<keyword evidence="3 6" id="KW-0238">DNA-binding</keyword>
<gene>
    <name evidence="6" type="ORF">J2Z35_002177</name>
</gene>
<dbReference type="SUPFAM" id="SSF53850">
    <property type="entry name" value="Periplasmic binding protein-like II"/>
    <property type="match status" value="1"/>
</dbReference>
<dbReference type="InterPro" id="IPR005119">
    <property type="entry name" value="LysR_subst-bd"/>
</dbReference>
<protein>
    <submittedName>
        <fullName evidence="6">DNA-binding transcriptional LysR family regulator</fullName>
    </submittedName>
</protein>
<comment type="similarity">
    <text evidence="1">Belongs to the LysR transcriptional regulatory family.</text>
</comment>
<accession>A0ABS4KKR1</accession>
<evidence type="ECO:0000313" key="6">
    <source>
        <dbReference type="EMBL" id="MBP2028376.1"/>
    </source>
</evidence>
<comment type="caution">
    <text evidence="6">The sequence shown here is derived from an EMBL/GenBank/DDBJ whole genome shotgun (WGS) entry which is preliminary data.</text>
</comment>
<evidence type="ECO:0000256" key="2">
    <source>
        <dbReference type="ARBA" id="ARBA00023015"/>
    </source>
</evidence>
<dbReference type="EMBL" id="JAGGLI010000027">
    <property type="protein sequence ID" value="MBP2028376.1"/>
    <property type="molecule type" value="Genomic_DNA"/>
</dbReference>
<evidence type="ECO:0000259" key="5">
    <source>
        <dbReference type="PROSITE" id="PS50931"/>
    </source>
</evidence>
<dbReference type="PROSITE" id="PS50931">
    <property type="entry name" value="HTH_LYSR"/>
    <property type="match status" value="1"/>
</dbReference>
<dbReference type="PRINTS" id="PR00039">
    <property type="entry name" value="HTHLYSR"/>
</dbReference>
<evidence type="ECO:0000313" key="7">
    <source>
        <dbReference type="Proteomes" id="UP001314903"/>
    </source>
</evidence>
<feature type="domain" description="HTH lysR-type" evidence="5">
    <location>
        <begin position="1"/>
        <end position="44"/>
    </location>
</feature>
<dbReference type="InterPro" id="IPR036390">
    <property type="entry name" value="WH_DNA-bd_sf"/>
</dbReference>
<organism evidence="6 7">
    <name type="scientific">Acetoanaerobium pronyense</name>
    <dbReference type="NCBI Taxonomy" id="1482736"/>
    <lineage>
        <taxon>Bacteria</taxon>
        <taxon>Bacillati</taxon>
        <taxon>Bacillota</taxon>
        <taxon>Clostridia</taxon>
        <taxon>Peptostreptococcales</taxon>
        <taxon>Filifactoraceae</taxon>
        <taxon>Acetoanaerobium</taxon>
    </lineage>
</organism>
<dbReference type="Proteomes" id="UP001314903">
    <property type="component" value="Unassembled WGS sequence"/>
</dbReference>
<reference evidence="6 7" key="1">
    <citation type="submission" date="2021-03" db="EMBL/GenBank/DDBJ databases">
        <title>Genomic Encyclopedia of Type Strains, Phase IV (KMG-IV): sequencing the most valuable type-strain genomes for metagenomic binning, comparative biology and taxonomic classification.</title>
        <authorList>
            <person name="Goeker M."/>
        </authorList>
    </citation>
    <scope>NUCLEOTIDE SEQUENCE [LARGE SCALE GENOMIC DNA]</scope>
    <source>
        <strain evidence="6 7">DSM 27512</strain>
    </source>
</reference>
<dbReference type="InterPro" id="IPR050950">
    <property type="entry name" value="HTH-type_LysR_regulators"/>
</dbReference>
<dbReference type="Pfam" id="PF03466">
    <property type="entry name" value="LysR_substrate"/>
    <property type="match status" value="1"/>
</dbReference>
<proteinExistence type="inferred from homology"/>
<dbReference type="CDD" id="cd05466">
    <property type="entry name" value="PBP2_LTTR_substrate"/>
    <property type="match status" value="1"/>
</dbReference>